<name>A0A1B6KQJ2_9HEMI</name>
<dbReference type="GO" id="GO:0003676">
    <property type="term" value="F:nucleic acid binding"/>
    <property type="evidence" value="ECO:0007669"/>
    <property type="project" value="InterPro"/>
</dbReference>
<sequence>MPPTIVSPADCEVRAVIRFLSAKGVKPIDIHREIVEVYGQNIMSDGMVRKWVRAFKDGRTNVHDEERSGRPSVVNEDLVQKVDETVRQNRRFTISSLFDCFPQYSRSVLYRIVTENLNYRKLCSRWVPKMLTDLHKTQRLGSALTFLERYHNEGEDFLDQIVTGDETWVAYVTPESKQQSMEWRHSSSPKRVKFKQTISARKIMCTVFWDRKGVLLVEFLPRNETINAASYCETLKNLRRAIQNKRCGKLSKGIVLLHDNARPHVANQTKDLIKSFKWETLDHPPYSPDLAPSDYHLFLHLKKHLGGRRLQDDNEVKTFVMQWLTSQAAEFYQEGIQKLVPRYDKCLNIHGNYVEK</sequence>
<dbReference type="EMBL" id="GEBQ01026255">
    <property type="protein sequence ID" value="JAT13722.1"/>
    <property type="molecule type" value="Transcribed_RNA"/>
</dbReference>
<dbReference type="EMBL" id="GEBQ01011541">
    <property type="protein sequence ID" value="JAT28436.1"/>
    <property type="molecule type" value="Transcribed_RNA"/>
</dbReference>
<evidence type="ECO:0000313" key="6">
    <source>
        <dbReference type="EMBL" id="JAT28436.1"/>
    </source>
</evidence>
<dbReference type="AlphaFoldDB" id="A0A1B6KQJ2"/>
<gene>
    <name evidence="6" type="ORF">g.42187</name>
    <name evidence="4" type="ORF">g.42189</name>
    <name evidence="5" type="ORF">g.42193</name>
    <name evidence="2" type="ORF">g.42195</name>
    <name evidence="3" type="ORF">g.42197</name>
    <name evidence="7" type="ORF">g.42199</name>
</gene>
<dbReference type="InterPro" id="IPR041426">
    <property type="entry name" value="Mos1_HTH"/>
</dbReference>
<evidence type="ECO:0000313" key="7">
    <source>
        <dbReference type="EMBL" id="JAT32531.1"/>
    </source>
</evidence>
<dbReference type="InterPro" id="IPR036397">
    <property type="entry name" value="RNaseH_sf"/>
</dbReference>
<proteinExistence type="predicted"/>
<dbReference type="Pfam" id="PF01359">
    <property type="entry name" value="Transposase_1"/>
    <property type="match status" value="1"/>
</dbReference>
<evidence type="ECO:0000313" key="3">
    <source>
        <dbReference type="EMBL" id="JAT18500.1"/>
    </source>
</evidence>
<dbReference type="EMBL" id="GEBQ01021477">
    <property type="protein sequence ID" value="JAT18500.1"/>
    <property type="molecule type" value="Transcribed_RNA"/>
</dbReference>
<reference evidence="2" key="1">
    <citation type="submission" date="2015-11" db="EMBL/GenBank/DDBJ databases">
        <title>De novo transcriptome assembly of four potential Pierce s Disease insect vectors from Arizona vineyards.</title>
        <authorList>
            <person name="Tassone E.E."/>
        </authorList>
    </citation>
    <scope>NUCLEOTIDE SEQUENCE</scope>
</reference>
<dbReference type="Pfam" id="PF17906">
    <property type="entry name" value="HTH_48"/>
    <property type="match status" value="1"/>
</dbReference>
<dbReference type="InterPro" id="IPR052709">
    <property type="entry name" value="Transposase-MT_Hybrid"/>
</dbReference>
<dbReference type="Gene3D" id="1.10.10.1450">
    <property type="match status" value="1"/>
</dbReference>
<dbReference type="PANTHER" id="PTHR46060:SF1">
    <property type="entry name" value="MARINER MOS1 TRANSPOSASE-LIKE PROTEIN"/>
    <property type="match status" value="1"/>
</dbReference>
<protein>
    <recommendedName>
        <fullName evidence="1">Mos1 transposase HTH domain-containing protein</fullName>
    </recommendedName>
</protein>
<dbReference type="PANTHER" id="PTHR46060">
    <property type="entry name" value="MARINER MOS1 TRANSPOSASE-LIKE PROTEIN"/>
    <property type="match status" value="1"/>
</dbReference>
<organism evidence="2">
    <name type="scientific">Graphocephala atropunctata</name>
    <dbReference type="NCBI Taxonomy" id="36148"/>
    <lineage>
        <taxon>Eukaryota</taxon>
        <taxon>Metazoa</taxon>
        <taxon>Ecdysozoa</taxon>
        <taxon>Arthropoda</taxon>
        <taxon>Hexapoda</taxon>
        <taxon>Insecta</taxon>
        <taxon>Pterygota</taxon>
        <taxon>Neoptera</taxon>
        <taxon>Paraneoptera</taxon>
        <taxon>Hemiptera</taxon>
        <taxon>Auchenorrhyncha</taxon>
        <taxon>Membracoidea</taxon>
        <taxon>Cicadellidae</taxon>
        <taxon>Cicadellinae</taxon>
        <taxon>Cicadellini</taxon>
        <taxon>Graphocephala</taxon>
    </lineage>
</organism>
<dbReference type="EMBL" id="GEBQ01018542">
    <property type="protein sequence ID" value="JAT21435.1"/>
    <property type="molecule type" value="Transcribed_RNA"/>
</dbReference>
<feature type="domain" description="Mos1 transposase HTH" evidence="1">
    <location>
        <begin position="13"/>
        <end position="58"/>
    </location>
</feature>
<dbReference type="EMBL" id="GEBQ01016987">
    <property type="protein sequence ID" value="JAT22990.1"/>
    <property type="molecule type" value="Transcribed_RNA"/>
</dbReference>
<evidence type="ECO:0000313" key="2">
    <source>
        <dbReference type="EMBL" id="JAT13722.1"/>
    </source>
</evidence>
<dbReference type="Gene3D" id="3.30.420.10">
    <property type="entry name" value="Ribonuclease H-like superfamily/Ribonuclease H"/>
    <property type="match status" value="1"/>
</dbReference>
<dbReference type="EMBL" id="GEBQ01007446">
    <property type="protein sequence ID" value="JAT32531.1"/>
    <property type="molecule type" value="Transcribed_RNA"/>
</dbReference>
<evidence type="ECO:0000313" key="4">
    <source>
        <dbReference type="EMBL" id="JAT21435.1"/>
    </source>
</evidence>
<accession>A0A1B6KQJ2</accession>
<evidence type="ECO:0000259" key="1">
    <source>
        <dbReference type="Pfam" id="PF17906"/>
    </source>
</evidence>
<dbReference type="InterPro" id="IPR001888">
    <property type="entry name" value="Transposase_1"/>
</dbReference>
<evidence type="ECO:0000313" key="5">
    <source>
        <dbReference type="EMBL" id="JAT22990.1"/>
    </source>
</evidence>